<comment type="caution">
    <text evidence="2">The sequence shown here is derived from an EMBL/GenBank/DDBJ whole genome shotgun (WGS) entry which is preliminary data.</text>
</comment>
<evidence type="ECO:0000259" key="1">
    <source>
        <dbReference type="Pfam" id="PF17906"/>
    </source>
</evidence>
<reference evidence="2" key="1">
    <citation type="submission" date="2020-08" db="EMBL/GenBank/DDBJ databases">
        <title>Multicomponent nature underlies the extraordinary mechanical properties of spider dragline silk.</title>
        <authorList>
            <person name="Kono N."/>
            <person name="Nakamura H."/>
            <person name="Mori M."/>
            <person name="Yoshida Y."/>
            <person name="Ohtoshi R."/>
            <person name="Malay A.D."/>
            <person name="Moran D.A.P."/>
            <person name="Tomita M."/>
            <person name="Numata K."/>
            <person name="Arakawa K."/>
        </authorList>
    </citation>
    <scope>NUCLEOTIDE SEQUENCE</scope>
</reference>
<dbReference type="Gene3D" id="1.10.10.1450">
    <property type="match status" value="1"/>
</dbReference>
<gene>
    <name evidence="2" type="primary">B7P43_G10842</name>
    <name evidence="2" type="ORF">TNCV_1198181</name>
</gene>
<dbReference type="InterPro" id="IPR052709">
    <property type="entry name" value="Transposase-MT_Hybrid"/>
</dbReference>
<keyword evidence="3" id="KW-1185">Reference proteome</keyword>
<dbReference type="PANTHER" id="PTHR46060">
    <property type="entry name" value="MARINER MOS1 TRANSPOSASE-LIKE PROTEIN"/>
    <property type="match status" value="1"/>
</dbReference>
<dbReference type="InterPro" id="IPR036397">
    <property type="entry name" value="RNaseH_sf"/>
</dbReference>
<name>A0A8X6VFD7_TRICX</name>
<protein>
    <recommendedName>
        <fullName evidence="1">Mos1 transposase HTH domain-containing protein</fullName>
    </recommendedName>
</protein>
<proteinExistence type="predicted"/>
<evidence type="ECO:0000313" key="3">
    <source>
        <dbReference type="Proteomes" id="UP000887159"/>
    </source>
</evidence>
<dbReference type="Pfam" id="PF17906">
    <property type="entry name" value="HTH_48"/>
    <property type="match status" value="1"/>
</dbReference>
<feature type="domain" description="Mos1 transposase HTH" evidence="1">
    <location>
        <begin position="29"/>
        <end position="58"/>
    </location>
</feature>
<evidence type="ECO:0000313" key="2">
    <source>
        <dbReference type="EMBL" id="GFY04040.1"/>
    </source>
</evidence>
<dbReference type="AlphaFoldDB" id="A0A8X6VFD7"/>
<dbReference type="PANTHER" id="PTHR46060:SF1">
    <property type="entry name" value="MARINER MOS1 TRANSPOSASE-LIKE PROTEIN"/>
    <property type="match status" value="1"/>
</dbReference>
<dbReference type="GO" id="GO:0003676">
    <property type="term" value="F:nucleic acid binding"/>
    <property type="evidence" value="ECO:0007669"/>
    <property type="project" value="InterPro"/>
</dbReference>
<dbReference type="InterPro" id="IPR041426">
    <property type="entry name" value="Mos1_HTH"/>
</dbReference>
<dbReference type="EMBL" id="BMAU01021243">
    <property type="protein sequence ID" value="GFY04040.1"/>
    <property type="molecule type" value="Genomic_DNA"/>
</dbReference>
<accession>A0A8X6VFD7</accession>
<dbReference type="Gene3D" id="3.30.420.10">
    <property type="entry name" value="Ribonuclease H-like superfamily/Ribonuclease H"/>
    <property type="match status" value="1"/>
</dbReference>
<organism evidence="2 3">
    <name type="scientific">Trichonephila clavipes</name>
    <name type="common">Golden silk orbweaver</name>
    <name type="synonym">Nephila clavipes</name>
    <dbReference type="NCBI Taxonomy" id="2585209"/>
    <lineage>
        <taxon>Eukaryota</taxon>
        <taxon>Metazoa</taxon>
        <taxon>Ecdysozoa</taxon>
        <taxon>Arthropoda</taxon>
        <taxon>Chelicerata</taxon>
        <taxon>Arachnida</taxon>
        <taxon>Araneae</taxon>
        <taxon>Araneomorphae</taxon>
        <taxon>Entelegynae</taxon>
        <taxon>Araneoidea</taxon>
        <taxon>Nephilidae</taxon>
        <taxon>Trichonephila</taxon>
    </lineage>
</organism>
<dbReference type="Proteomes" id="UP000887159">
    <property type="component" value="Unassembled WGS sequence"/>
</dbReference>
<sequence length="207" mass="24387">METLTPSPATCEVWSVIKFLNAQSIVPIEIHRQLCQVYGPNIMSKQMVRRWCRRFSEGRQSVHDEECSGRLFLINVNLVELVLQRVMENRRFTITELSSQVPQISRFLLNDMAKKYLLFQKLCVRWVPKSLTPEHKIQHLGAALTFLQRYHDDGNEFLDRMVADDETWIWYFPPETKQQSLHWRIPCQDEIQTDAVGAESDVYSVMR</sequence>